<dbReference type="InterPro" id="IPR018968">
    <property type="entry name" value="Phasin"/>
</dbReference>
<comment type="caution">
    <text evidence="2">The sequence shown here is derived from an EMBL/GenBank/DDBJ whole genome shotgun (WGS) entry which is preliminary data.</text>
</comment>
<evidence type="ECO:0000313" key="3">
    <source>
        <dbReference type="Proteomes" id="UP001156664"/>
    </source>
</evidence>
<dbReference type="Proteomes" id="UP001156664">
    <property type="component" value="Unassembled WGS sequence"/>
</dbReference>
<evidence type="ECO:0000259" key="1">
    <source>
        <dbReference type="Pfam" id="PF09361"/>
    </source>
</evidence>
<feature type="domain" description="Phasin" evidence="1">
    <location>
        <begin position="6"/>
        <end position="105"/>
    </location>
</feature>
<evidence type="ECO:0000313" key="2">
    <source>
        <dbReference type="EMBL" id="GLR26406.1"/>
    </source>
</evidence>
<gene>
    <name evidence="2" type="ORF">GCM10007875_14960</name>
</gene>
<accession>A0ABQ5YSL3</accession>
<keyword evidence="3" id="KW-1185">Reference proteome</keyword>
<organism evidence="2 3">
    <name type="scientific">Limnobacter litoralis</name>
    <dbReference type="NCBI Taxonomy" id="481366"/>
    <lineage>
        <taxon>Bacteria</taxon>
        <taxon>Pseudomonadati</taxon>
        <taxon>Pseudomonadota</taxon>
        <taxon>Betaproteobacteria</taxon>
        <taxon>Burkholderiales</taxon>
        <taxon>Burkholderiaceae</taxon>
        <taxon>Limnobacter</taxon>
    </lineage>
</organism>
<reference evidence="3" key="1">
    <citation type="journal article" date="2019" name="Int. J. Syst. Evol. Microbiol.">
        <title>The Global Catalogue of Microorganisms (GCM) 10K type strain sequencing project: providing services to taxonomists for standard genome sequencing and annotation.</title>
        <authorList>
            <consortium name="The Broad Institute Genomics Platform"/>
            <consortium name="The Broad Institute Genome Sequencing Center for Infectious Disease"/>
            <person name="Wu L."/>
            <person name="Ma J."/>
        </authorList>
    </citation>
    <scope>NUCLEOTIDE SEQUENCE [LARGE SCALE GENOMIC DNA]</scope>
    <source>
        <strain evidence="3">NBRC 105857</strain>
    </source>
</reference>
<sequence length="184" mass="19111">MMMTPEQVIEAQKANLEALLGFGHKSFSNIEKAVELNLNAVKGYMEESTEAVKALASAKDIQEFVSISTSVSQPLAEKAVAYGKEVYQLTSGLVAEAGKVVEQHVADSNKKLVELFDSASKNAPAGSEGAVALMKSALTAANTAYEGLSKATKQAAEMAEANVEAATKATIKAASSAGKARKAA</sequence>
<protein>
    <submittedName>
        <fullName evidence="2">Phasin family protein</fullName>
    </submittedName>
</protein>
<dbReference type="NCBIfam" id="TIGR01841">
    <property type="entry name" value="phasin"/>
    <property type="match status" value="1"/>
</dbReference>
<dbReference type="Pfam" id="PF09361">
    <property type="entry name" value="Phasin_2"/>
    <property type="match status" value="1"/>
</dbReference>
<dbReference type="EMBL" id="BSOJ01000015">
    <property type="protein sequence ID" value="GLR26406.1"/>
    <property type="molecule type" value="Genomic_DNA"/>
</dbReference>
<dbReference type="InterPro" id="IPR010127">
    <property type="entry name" value="Phasin_subfam-1"/>
</dbReference>
<proteinExistence type="predicted"/>
<name>A0ABQ5YSL3_9BURK</name>